<dbReference type="AlphaFoldDB" id="A0ABD1TZL4"/>
<gene>
    <name evidence="2" type="ORF">Adt_14423</name>
</gene>
<reference evidence="3" key="1">
    <citation type="submission" date="2024-07" db="EMBL/GenBank/DDBJ databases">
        <title>Two chromosome-level genome assemblies of Korean endemic species Abeliophyllum distichum and Forsythia ovata (Oleaceae).</title>
        <authorList>
            <person name="Jang H."/>
        </authorList>
    </citation>
    <scope>NUCLEOTIDE SEQUENCE [LARGE SCALE GENOMIC DNA]</scope>
</reference>
<dbReference type="EMBL" id="JBFOLK010000004">
    <property type="protein sequence ID" value="KAL2518176.1"/>
    <property type="molecule type" value="Genomic_DNA"/>
</dbReference>
<accession>A0ABD1TZL4</accession>
<feature type="coiled-coil region" evidence="1">
    <location>
        <begin position="52"/>
        <end position="86"/>
    </location>
</feature>
<proteinExistence type="predicted"/>
<organism evidence="2 3">
    <name type="scientific">Abeliophyllum distichum</name>
    <dbReference type="NCBI Taxonomy" id="126358"/>
    <lineage>
        <taxon>Eukaryota</taxon>
        <taxon>Viridiplantae</taxon>
        <taxon>Streptophyta</taxon>
        <taxon>Embryophyta</taxon>
        <taxon>Tracheophyta</taxon>
        <taxon>Spermatophyta</taxon>
        <taxon>Magnoliopsida</taxon>
        <taxon>eudicotyledons</taxon>
        <taxon>Gunneridae</taxon>
        <taxon>Pentapetalae</taxon>
        <taxon>asterids</taxon>
        <taxon>lamiids</taxon>
        <taxon>Lamiales</taxon>
        <taxon>Oleaceae</taxon>
        <taxon>Forsythieae</taxon>
        <taxon>Abeliophyllum</taxon>
    </lineage>
</organism>
<keyword evidence="1" id="KW-0175">Coiled coil</keyword>
<dbReference type="Proteomes" id="UP001604336">
    <property type="component" value="Unassembled WGS sequence"/>
</dbReference>
<sequence>MGSANTRLGSKNEALWSKVEALVSEVAILKIKLDATAKETITSVNRDFDVMVLEKDRQLTEAIEELKRAKEELAATKDSVSEVETKVALLAQTLHSSRCQAPLLPGGVEGCCVYIYPSKPLILVFTLIDLSKTQASLLLQQLFTTKGLLKQIFGLMAKYAFSNILVFIIDEDGDDDRNTTPTSAFDSRLVLALTVIASLVPELTINTSFPPLPREPLLSSWSVRQ</sequence>
<protein>
    <submittedName>
        <fullName evidence="2">Uncharacterized protein</fullName>
    </submittedName>
</protein>
<evidence type="ECO:0000256" key="1">
    <source>
        <dbReference type="SAM" id="Coils"/>
    </source>
</evidence>
<name>A0ABD1TZL4_9LAMI</name>
<evidence type="ECO:0000313" key="2">
    <source>
        <dbReference type="EMBL" id="KAL2518176.1"/>
    </source>
</evidence>
<comment type="caution">
    <text evidence="2">The sequence shown here is derived from an EMBL/GenBank/DDBJ whole genome shotgun (WGS) entry which is preliminary data.</text>
</comment>
<keyword evidence="3" id="KW-1185">Reference proteome</keyword>
<evidence type="ECO:0000313" key="3">
    <source>
        <dbReference type="Proteomes" id="UP001604336"/>
    </source>
</evidence>